<feature type="binding site" evidence="1">
    <location>
        <position position="177"/>
    </location>
    <ligand>
        <name>a divalent metal cation</name>
        <dbReference type="ChEBI" id="CHEBI:60240"/>
        <label>1</label>
    </ligand>
</feature>
<dbReference type="EMBL" id="JAHLFU010000104">
    <property type="protein sequence ID" value="MBU3853243.1"/>
    <property type="molecule type" value="Genomic_DNA"/>
</dbReference>
<keyword evidence="2" id="KW-0378">Hydrolase</keyword>
<feature type="binding site" evidence="1">
    <location>
        <position position="134"/>
    </location>
    <ligand>
        <name>a divalent metal cation</name>
        <dbReference type="ChEBI" id="CHEBI:60240"/>
        <label>2</label>
    </ligand>
</feature>
<dbReference type="PIRSF" id="PIRSF005902">
    <property type="entry name" value="DNase_TatD"/>
    <property type="match status" value="1"/>
</dbReference>
<dbReference type="Gene3D" id="3.20.20.140">
    <property type="entry name" value="Metal-dependent hydrolases"/>
    <property type="match status" value="1"/>
</dbReference>
<dbReference type="GO" id="GO:0005829">
    <property type="term" value="C:cytosol"/>
    <property type="evidence" value="ECO:0007669"/>
    <property type="project" value="TreeGrafter"/>
</dbReference>
<sequence>MNPEIPFLNIHSHQKRRQGEWNVFSLDATDLSKSIPEHKFLSCGIHPWFITSRWKEDFEHLKVLWQQPHTLFVGECGLDPNSSHPMSLQKEVFRMQAEWAVSQNMPMILHCVKAFDPIIALHKQLRPHAPWVIHGFRGKPQQMQSLLHLGFYVSFGKLFNPESVAICPAGRFFIETDESDEPIAEIYQRIAQIRSTDMESLKKEQAENLKQLLKFKGLQPNP</sequence>
<evidence type="ECO:0000256" key="1">
    <source>
        <dbReference type="PIRSR" id="PIRSR005902-1"/>
    </source>
</evidence>
<dbReference type="SUPFAM" id="SSF51556">
    <property type="entry name" value="Metallo-dependent hydrolases"/>
    <property type="match status" value="1"/>
</dbReference>
<reference evidence="2" key="1">
    <citation type="journal article" date="2021" name="PeerJ">
        <title>Extensive microbial diversity within the chicken gut microbiome revealed by metagenomics and culture.</title>
        <authorList>
            <person name="Gilroy R."/>
            <person name="Ravi A."/>
            <person name="Getino M."/>
            <person name="Pursley I."/>
            <person name="Horton D.L."/>
            <person name="Alikhan N.F."/>
            <person name="Baker D."/>
            <person name="Gharbi K."/>
            <person name="Hall N."/>
            <person name="Watson M."/>
            <person name="Adriaenssens E.M."/>
            <person name="Foster-Nyarko E."/>
            <person name="Jarju S."/>
            <person name="Secka A."/>
            <person name="Antonio M."/>
            <person name="Oren A."/>
            <person name="Chaudhuri R.R."/>
            <person name="La Ragione R."/>
            <person name="Hildebrand F."/>
            <person name="Pallen M.J."/>
        </authorList>
    </citation>
    <scope>NUCLEOTIDE SEQUENCE</scope>
    <source>
        <strain evidence="2">G3-2149</strain>
    </source>
</reference>
<reference evidence="2" key="2">
    <citation type="submission" date="2021-04" db="EMBL/GenBank/DDBJ databases">
        <authorList>
            <person name="Gilroy R."/>
        </authorList>
    </citation>
    <scope>NUCLEOTIDE SEQUENCE</scope>
    <source>
        <strain evidence="2">G3-2149</strain>
    </source>
</reference>
<dbReference type="PANTHER" id="PTHR46124">
    <property type="entry name" value="D-AMINOACYL-TRNA DEACYLASE"/>
    <property type="match status" value="1"/>
</dbReference>
<comment type="caution">
    <text evidence="2">The sequence shown here is derived from an EMBL/GenBank/DDBJ whole genome shotgun (WGS) entry which is preliminary data.</text>
</comment>
<dbReference type="InterPro" id="IPR001130">
    <property type="entry name" value="TatD-like"/>
</dbReference>
<dbReference type="GO" id="GO:0016788">
    <property type="term" value="F:hydrolase activity, acting on ester bonds"/>
    <property type="evidence" value="ECO:0007669"/>
    <property type="project" value="InterPro"/>
</dbReference>
<dbReference type="PANTHER" id="PTHR46124:SF3">
    <property type="entry name" value="HYDROLASE"/>
    <property type="match status" value="1"/>
</dbReference>
<dbReference type="Proteomes" id="UP000823865">
    <property type="component" value="Unassembled WGS sequence"/>
</dbReference>
<feature type="binding site" evidence="1">
    <location>
        <position position="110"/>
    </location>
    <ligand>
        <name>a divalent metal cation</name>
        <dbReference type="ChEBI" id="CHEBI:60240"/>
        <label>2</label>
    </ligand>
</feature>
<dbReference type="GO" id="GO:0046872">
    <property type="term" value="F:metal ion binding"/>
    <property type="evidence" value="ECO:0007669"/>
    <property type="project" value="UniProtKB-KW"/>
</dbReference>
<dbReference type="InterPro" id="IPR032466">
    <property type="entry name" value="Metal_Hydrolase"/>
</dbReference>
<evidence type="ECO:0000313" key="2">
    <source>
        <dbReference type="EMBL" id="MBU3853243.1"/>
    </source>
</evidence>
<organism evidence="2 3">
    <name type="scientific">Candidatus Paraprevotella stercoravium</name>
    <dbReference type="NCBI Taxonomy" id="2838725"/>
    <lineage>
        <taxon>Bacteria</taxon>
        <taxon>Pseudomonadati</taxon>
        <taxon>Bacteroidota</taxon>
        <taxon>Bacteroidia</taxon>
        <taxon>Bacteroidales</taxon>
        <taxon>Prevotellaceae</taxon>
        <taxon>Paraprevotella</taxon>
    </lineage>
</organism>
<proteinExistence type="predicted"/>
<accession>A0A9E2L7N1</accession>
<protein>
    <submittedName>
        <fullName evidence="2">TatD family hydrolase</fullName>
    </submittedName>
</protein>
<evidence type="ECO:0000313" key="3">
    <source>
        <dbReference type="Proteomes" id="UP000823865"/>
    </source>
</evidence>
<keyword evidence="1" id="KW-0479">Metal-binding</keyword>
<feature type="binding site" evidence="1">
    <location>
        <position position="75"/>
    </location>
    <ligand>
        <name>a divalent metal cation</name>
        <dbReference type="ChEBI" id="CHEBI:60240"/>
        <label>1</label>
    </ligand>
</feature>
<dbReference type="Pfam" id="PF01026">
    <property type="entry name" value="TatD_DNase"/>
    <property type="match status" value="1"/>
</dbReference>
<dbReference type="AlphaFoldDB" id="A0A9E2L7N1"/>
<gene>
    <name evidence="2" type="ORF">H9789_05400</name>
</gene>
<name>A0A9E2L7N1_9BACT</name>